<feature type="region of interest" description="Disordered" evidence="1">
    <location>
        <begin position="1"/>
        <end position="25"/>
    </location>
</feature>
<dbReference type="AlphaFoldDB" id="A0A150KFX7"/>
<evidence type="ECO:0000313" key="3">
    <source>
        <dbReference type="Proteomes" id="UP000075304"/>
    </source>
</evidence>
<accession>A0A150KFX7</accession>
<dbReference type="EMBL" id="LQYI01000044">
    <property type="protein sequence ID" value="KYC69798.1"/>
    <property type="molecule type" value="Genomic_DNA"/>
</dbReference>
<proteinExistence type="predicted"/>
<comment type="caution">
    <text evidence="2">The sequence shown here is derived from an EMBL/GenBank/DDBJ whole genome shotgun (WGS) entry which is preliminary data.</text>
</comment>
<gene>
    <name evidence="2" type="ORF">B4099_2965</name>
</gene>
<evidence type="ECO:0000256" key="1">
    <source>
        <dbReference type="SAM" id="MobiDB-lite"/>
    </source>
</evidence>
<evidence type="ECO:0000313" key="2">
    <source>
        <dbReference type="EMBL" id="KYC69798.1"/>
    </source>
</evidence>
<sequence>MPGHARAAQAVPGKQTSLHSAERGRVLPAENRRHISWRHPFDPLSVWLLRSILQYAGQTETSGMQKKFLSARKRHKNFHLHTGACGNWHFSRMSIIITRRSAA</sequence>
<name>A0A150KFX7_HEYCO</name>
<dbReference type="Proteomes" id="UP000075304">
    <property type="component" value="Unassembled WGS sequence"/>
</dbReference>
<organism evidence="2 3">
    <name type="scientific">Heyndrickxia coagulans</name>
    <name type="common">Weizmannia coagulans</name>
    <dbReference type="NCBI Taxonomy" id="1398"/>
    <lineage>
        <taxon>Bacteria</taxon>
        <taxon>Bacillati</taxon>
        <taxon>Bacillota</taxon>
        <taxon>Bacilli</taxon>
        <taxon>Bacillales</taxon>
        <taxon>Bacillaceae</taxon>
        <taxon>Heyndrickxia</taxon>
    </lineage>
</organism>
<dbReference type="PATRIC" id="fig|1398.25.peg.2692"/>
<reference evidence="2 3" key="1">
    <citation type="submission" date="2016-01" db="EMBL/GenBank/DDBJ databases">
        <title>Genome Sequences of Twelve Sporeforming Bacillus Species Isolated from Foods.</title>
        <authorList>
            <person name="Berendsen E.M."/>
            <person name="Wells-Bennik M.H."/>
            <person name="Krawcyk A.O."/>
            <person name="De Jong A."/>
            <person name="Holsappel S."/>
            <person name="Eijlander R.T."/>
            <person name="Kuipers O.P."/>
        </authorList>
    </citation>
    <scope>NUCLEOTIDE SEQUENCE [LARGE SCALE GENOMIC DNA]</scope>
    <source>
        <strain evidence="2 3">B4099</strain>
    </source>
</reference>
<protein>
    <submittedName>
        <fullName evidence="2">Uncharacterized protein</fullName>
    </submittedName>
</protein>